<accession>A0A3M7SFM3</accession>
<comment type="caution">
    <text evidence="2">The sequence shown here is derived from an EMBL/GenBank/DDBJ whole genome shotgun (WGS) entry which is preliminary data.</text>
</comment>
<dbReference type="InterPro" id="IPR043504">
    <property type="entry name" value="Peptidase_S1_PA_chymotrypsin"/>
</dbReference>
<dbReference type="AlphaFoldDB" id="A0A3M7SFM3"/>
<sequence length="128" mass="14062">ILPVLQINYNNAGNTDRFNVRDSCQGDSGGPLVTKEESKYVLAGIVSFGGPSCDASRNTTKSNVKLPHLAHSPPFIKALSIEHSNSDKYSDLEIKTEIAILKKLVKMGSFFKQNIKLLKNAADEMMHN</sequence>
<dbReference type="OrthoDB" id="10002959at2759"/>
<dbReference type="InterPro" id="IPR009003">
    <property type="entry name" value="Peptidase_S1_PA"/>
</dbReference>
<dbReference type="InterPro" id="IPR033116">
    <property type="entry name" value="TRYPSIN_SER"/>
</dbReference>
<reference evidence="2 3" key="1">
    <citation type="journal article" date="2018" name="Sci. Rep.">
        <title>Genomic signatures of local adaptation to the degree of environmental predictability in rotifers.</title>
        <authorList>
            <person name="Franch-Gras L."/>
            <person name="Hahn C."/>
            <person name="Garcia-Roger E.M."/>
            <person name="Carmona M.J."/>
            <person name="Serra M."/>
            <person name="Gomez A."/>
        </authorList>
    </citation>
    <scope>NUCLEOTIDE SEQUENCE [LARGE SCALE GENOMIC DNA]</scope>
    <source>
        <strain evidence="2">HYR1</strain>
    </source>
</reference>
<proteinExistence type="predicted"/>
<evidence type="ECO:0000259" key="1">
    <source>
        <dbReference type="Pfam" id="PF00089"/>
    </source>
</evidence>
<protein>
    <recommendedName>
        <fullName evidence="1">Peptidase S1 domain-containing protein</fullName>
    </recommendedName>
</protein>
<dbReference type="SUPFAM" id="SSF50494">
    <property type="entry name" value="Trypsin-like serine proteases"/>
    <property type="match status" value="1"/>
</dbReference>
<dbReference type="Pfam" id="PF00089">
    <property type="entry name" value="Trypsin"/>
    <property type="match status" value="1"/>
</dbReference>
<evidence type="ECO:0000313" key="2">
    <source>
        <dbReference type="EMBL" id="RNA34591.1"/>
    </source>
</evidence>
<dbReference type="PROSITE" id="PS00135">
    <property type="entry name" value="TRYPSIN_SER"/>
    <property type="match status" value="1"/>
</dbReference>
<dbReference type="Proteomes" id="UP000276133">
    <property type="component" value="Unassembled WGS sequence"/>
</dbReference>
<feature type="domain" description="Peptidase S1" evidence="1">
    <location>
        <begin position="19"/>
        <end position="57"/>
    </location>
</feature>
<dbReference type="GO" id="GO:0004252">
    <property type="term" value="F:serine-type endopeptidase activity"/>
    <property type="evidence" value="ECO:0007669"/>
    <property type="project" value="InterPro"/>
</dbReference>
<evidence type="ECO:0000313" key="3">
    <source>
        <dbReference type="Proteomes" id="UP000276133"/>
    </source>
</evidence>
<dbReference type="GO" id="GO:0006508">
    <property type="term" value="P:proteolysis"/>
    <property type="evidence" value="ECO:0007669"/>
    <property type="project" value="InterPro"/>
</dbReference>
<dbReference type="InterPro" id="IPR001254">
    <property type="entry name" value="Trypsin_dom"/>
</dbReference>
<organism evidence="2 3">
    <name type="scientific">Brachionus plicatilis</name>
    <name type="common">Marine rotifer</name>
    <name type="synonym">Brachionus muelleri</name>
    <dbReference type="NCBI Taxonomy" id="10195"/>
    <lineage>
        <taxon>Eukaryota</taxon>
        <taxon>Metazoa</taxon>
        <taxon>Spiralia</taxon>
        <taxon>Gnathifera</taxon>
        <taxon>Rotifera</taxon>
        <taxon>Eurotatoria</taxon>
        <taxon>Monogononta</taxon>
        <taxon>Pseudotrocha</taxon>
        <taxon>Ploima</taxon>
        <taxon>Brachionidae</taxon>
        <taxon>Brachionus</taxon>
    </lineage>
</organism>
<dbReference type="Gene3D" id="2.40.10.10">
    <property type="entry name" value="Trypsin-like serine proteases"/>
    <property type="match status" value="1"/>
</dbReference>
<name>A0A3M7SFM3_BRAPC</name>
<keyword evidence="3" id="KW-1185">Reference proteome</keyword>
<feature type="non-terminal residue" evidence="2">
    <location>
        <position position="1"/>
    </location>
</feature>
<dbReference type="EMBL" id="REGN01001450">
    <property type="protein sequence ID" value="RNA34591.1"/>
    <property type="molecule type" value="Genomic_DNA"/>
</dbReference>
<gene>
    <name evidence="2" type="ORF">BpHYR1_025673</name>
</gene>